<protein>
    <submittedName>
        <fullName evidence="6">LacI family DNA-binding transcriptional regulator</fullName>
    </submittedName>
</protein>
<dbReference type="RefSeq" id="WP_151592329.1">
    <property type="nucleotide sequence ID" value="NZ_WBMS02000004.1"/>
</dbReference>
<dbReference type="Gene3D" id="3.40.50.2300">
    <property type="match status" value="2"/>
</dbReference>
<dbReference type="InterPro" id="IPR010982">
    <property type="entry name" value="Lambda_DNA-bd_dom_sf"/>
</dbReference>
<keyword evidence="7" id="KW-1185">Reference proteome</keyword>
<dbReference type="GO" id="GO:0003700">
    <property type="term" value="F:DNA-binding transcription factor activity"/>
    <property type="evidence" value="ECO:0007669"/>
    <property type="project" value="TreeGrafter"/>
</dbReference>
<feature type="region of interest" description="Disordered" evidence="4">
    <location>
        <begin position="325"/>
        <end position="344"/>
    </location>
</feature>
<dbReference type="GO" id="GO:0000976">
    <property type="term" value="F:transcription cis-regulatory region binding"/>
    <property type="evidence" value="ECO:0007669"/>
    <property type="project" value="TreeGrafter"/>
</dbReference>
<dbReference type="PROSITE" id="PS00356">
    <property type="entry name" value="HTH_LACI_1"/>
    <property type="match status" value="1"/>
</dbReference>
<gene>
    <name evidence="6" type="ORF">F8568_006160</name>
</gene>
<keyword evidence="3" id="KW-0804">Transcription</keyword>
<dbReference type="Pfam" id="PF13377">
    <property type="entry name" value="Peripla_BP_3"/>
    <property type="match status" value="1"/>
</dbReference>
<dbReference type="SUPFAM" id="SSF47413">
    <property type="entry name" value="lambda repressor-like DNA-binding domains"/>
    <property type="match status" value="1"/>
</dbReference>
<dbReference type="EMBL" id="WBMS02000004">
    <property type="protein sequence ID" value="MVZ99966.1"/>
    <property type="molecule type" value="Genomic_DNA"/>
</dbReference>
<evidence type="ECO:0000313" key="7">
    <source>
        <dbReference type="Proteomes" id="UP000462055"/>
    </source>
</evidence>
<proteinExistence type="predicted"/>
<comment type="caution">
    <text evidence="6">The sequence shown here is derived from an EMBL/GenBank/DDBJ whole genome shotgun (WGS) entry which is preliminary data.</text>
</comment>
<dbReference type="Gene3D" id="1.10.260.40">
    <property type="entry name" value="lambda repressor-like DNA-binding domains"/>
    <property type="match status" value="1"/>
</dbReference>
<dbReference type="CDD" id="cd06267">
    <property type="entry name" value="PBP1_LacI_sugar_binding-like"/>
    <property type="match status" value="1"/>
</dbReference>
<evidence type="ECO:0000256" key="4">
    <source>
        <dbReference type="SAM" id="MobiDB-lite"/>
    </source>
</evidence>
<sequence>MNRSTAGRSVVKITDVARHAGVSPSTVSYVLSGKRTISEETRQRVRDSIRELGYRPHAGARALASSRSNVLALMIPLRSGIAVPVVMQFAMSVVTAARRHDHDVLLLTQEEGEDGLSRVAGSALVDALIVMDVQMEDPRLPLLRSLDRPSVLIGFPADAGDLTCIDLDFHAAGAVCVEHLAGLGHREVALIGSPPEVYARRTGFAQRVADGFGAAVREHGLSGGVHPCEATPEAARALVARLLAERPGLSGILVHNEPVADTVVRALRANGRAVPQDVSVVAICPDEMAEHAEPPLSGVAIPAQEVGARAVELLMGKLGGESVPAATLLPPALTPRASSAPAPR</sequence>
<dbReference type="InterPro" id="IPR000843">
    <property type="entry name" value="HTH_LacI"/>
</dbReference>
<evidence type="ECO:0000259" key="5">
    <source>
        <dbReference type="PROSITE" id="PS50932"/>
    </source>
</evidence>
<evidence type="ECO:0000313" key="6">
    <source>
        <dbReference type="EMBL" id="MVZ99966.1"/>
    </source>
</evidence>
<dbReference type="Proteomes" id="UP000462055">
    <property type="component" value="Unassembled WGS sequence"/>
</dbReference>
<feature type="domain" description="HTH lacI-type" evidence="5">
    <location>
        <begin position="11"/>
        <end position="65"/>
    </location>
</feature>
<dbReference type="PROSITE" id="PS50932">
    <property type="entry name" value="HTH_LACI_2"/>
    <property type="match status" value="1"/>
</dbReference>
<keyword evidence="2 6" id="KW-0238">DNA-binding</keyword>
<dbReference type="PANTHER" id="PTHR30146:SF153">
    <property type="entry name" value="LACTOSE OPERON REPRESSOR"/>
    <property type="match status" value="1"/>
</dbReference>
<dbReference type="AlphaFoldDB" id="A0A6I4M731"/>
<accession>A0A6I4M731</accession>
<dbReference type="Pfam" id="PF00356">
    <property type="entry name" value="LacI"/>
    <property type="match status" value="1"/>
</dbReference>
<name>A0A6I4M731_9ACTN</name>
<evidence type="ECO:0000256" key="2">
    <source>
        <dbReference type="ARBA" id="ARBA00023125"/>
    </source>
</evidence>
<keyword evidence="1" id="KW-0805">Transcription regulation</keyword>
<dbReference type="PANTHER" id="PTHR30146">
    <property type="entry name" value="LACI-RELATED TRANSCRIPTIONAL REPRESSOR"/>
    <property type="match status" value="1"/>
</dbReference>
<organism evidence="6 7">
    <name type="scientific">Actinomadura physcomitrii</name>
    <dbReference type="NCBI Taxonomy" id="2650748"/>
    <lineage>
        <taxon>Bacteria</taxon>
        <taxon>Bacillati</taxon>
        <taxon>Actinomycetota</taxon>
        <taxon>Actinomycetes</taxon>
        <taxon>Streptosporangiales</taxon>
        <taxon>Thermomonosporaceae</taxon>
        <taxon>Actinomadura</taxon>
    </lineage>
</organism>
<dbReference type="InterPro" id="IPR028082">
    <property type="entry name" value="Peripla_BP_I"/>
</dbReference>
<dbReference type="InterPro" id="IPR046335">
    <property type="entry name" value="LacI/GalR-like_sensor"/>
</dbReference>
<reference evidence="6" key="1">
    <citation type="submission" date="2019-12" db="EMBL/GenBank/DDBJ databases">
        <title>Actinomadura physcomitrii sp. nov., a novel actinomycete isolated from moss [Physcomitrium sphaericum (Ludw) Fuernr].</title>
        <authorList>
            <person name="Zhuang X."/>
        </authorList>
    </citation>
    <scope>NUCLEOTIDE SEQUENCE [LARGE SCALE GENOMIC DNA]</scope>
    <source>
        <strain evidence="6">LD22</strain>
    </source>
</reference>
<evidence type="ECO:0000256" key="3">
    <source>
        <dbReference type="ARBA" id="ARBA00023163"/>
    </source>
</evidence>
<evidence type="ECO:0000256" key="1">
    <source>
        <dbReference type="ARBA" id="ARBA00023015"/>
    </source>
</evidence>
<dbReference type="CDD" id="cd01392">
    <property type="entry name" value="HTH_LacI"/>
    <property type="match status" value="1"/>
</dbReference>
<dbReference type="SMART" id="SM00354">
    <property type="entry name" value="HTH_LACI"/>
    <property type="match status" value="1"/>
</dbReference>
<dbReference type="SUPFAM" id="SSF53822">
    <property type="entry name" value="Periplasmic binding protein-like I"/>
    <property type="match status" value="1"/>
</dbReference>